<organism evidence="3 4">
    <name type="scientific">Mycena alexandri</name>
    <dbReference type="NCBI Taxonomy" id="1745969"/>
    <lineage>
        <taxon>Eukaryota</taxon>
        <taxon>Fungi</taxon>
        <taxon>Dikarya</taxon>
        <taxon>Basidiomycota</taxon>
        <taxon>Agaricomycotina</taxon>
        <taxon>Agaricomycetes</taxon>
        <taxon>Agaricomycetidae</taxon>
        <taxon>Agaricales</taxon>
        <taxon>Marasmiineae</taxon>
        <taxon>Mycenaceae</taxon>
        <taxon>Mycena</taxon>
    </lineage>
</organism>
<feature type="region of interest" description="Disordered" evidence="2">
    <location>
        <begin position="709"/>
        <end position="744"/>
    </location>
</feature>
<sequence length="820" mass="90068">MPRYPALAGNKFSDNTIFRPAKYSTRVRDGTGRATQDQFYPSSLRDSLPPADSIFCQSGKLSRAREIGMLRRAHALTGLPQGLTTDARGHRTRWPSGAYLGTSVVVGSSGLGGEGFHRSVSTPVANIPDPNELHPSMKHFTLPSSATAATEDAGHHRGHLNELATAVIAYGLDKKGGESHTISEKGCILSGALLDCRDNQPGVLVQVYRRARAHTEDNTLVNSSFPASPRPRGVPQVEVTFDIDADAEDETAAARITYKNALESTKLEIVVNETIQRLNVSQEGSKEGDFLAGSSVVVPRSATRRIVQRHSRSGTTPRQWCRSRLVTETRTRVQYQNKPKLGLVGNPSRPPHIQTPHPPTPNFTTMKFTKTLFGLASSFKSAVIKTSSRVQEIVSSRSDIVELCFQLAAHQASVKSLLLLVADLEQTVVEMAKHAGEAAGIEHGVAYVEELLEEVQGYKEKQVAKLAAAYDDEQVHVKKQMCNTEKIISEQQDEIATLRAISKDEQTQIAKLEEKIVKAAGDEMRLLETSKAHAARERAHKQTTEIQADKIHTLSTTIMALEAGAAASLVDQTVKDATTIASTKTLRKKIRTLEANVSVYQTRDARAAAQLVEDTKTIANQRDEISRLTADVKRLENCAVESAAKAVVKQLQVTEQVKTLEERAAEAEKELERTRRAAKNTVKHLADRHVKEFANARVGYIRIGELDTNKSDISSTPTNVSDSSGYIEESPSHSSDNMRQSPDESFSMNCSYHFSTRFIVSANSPLAQASIAAPARFVRDQRKIVRRGGNSTMTPLLLPGWPEPRSREEDSRASKRARRI</sequence>
<keyword evidence="1" id="KW-0175">Coiled coil</keyword>
<evidence type="ECO:0000313" key="4">
    <source>
        <dbReference type="Proteomes" id="UP001218188"/>
    </source>
</evidence>
<feature type="compositionally biased region" description="Polar residues" evidence="2">
    <location>
        <begin position="732"/>
        <end position="744"/>
    </location>
</feature>
<gene>
    <name evidence="3" type="ORF">C8F04DRAFT_1332411</name>
</gene>
<name>A0AAD6RZY8_9AGAR</name>
<dbReference type="Proteomes" id="UP001218188">
    <property type="component" value="Unassembled WGS sequence"/>
</dbReference>
<evidence type="ECO:0000256" key="1">
    <source>
        <dbReference type="SAM" id="Coils"/>
    </source>
</evidence>
<keyword evidence="4" id="KW-1185">Reference proteome</keyword>
<dbReference type="EMBL" id="JARJCM010000386">
    <property type="protein sequence ID" value="KAJ7017711.1"/>
    <property type="molecule type" value="Genomic_DNA"/>
</dbReference>
<feature type="compositionally biased region" description="Basic and acidic residues" evidence="2">
    <location>
        <begin position="804"/>
        <end position="813"/>
    </location>
</feature>
<dbReference type="SUPFAM" id="SSF100920">
    <property type="entry name" value="Heat shock protein 70kD (HSP70), peptide-binding domain"/>
    <property type="match status" value="1"/>
</dbReference>
<dbReference type="InterPro" id="IPR029047">
    <property type="entry name" value="HSP70_peptide-bd_sf"/>
</dbReference>
<comment type="caution">
    <text evidence="3">The sequence shown here is derived from an EMBL/GenBank/DDBJ whole genome shotgun (WGS) entry which is preliminary data.</text>
</comment>
<feature type="coiled-coil region" evidence="1">
    <location>
        <begin position="618"/>
        <end position="688"/>
    </location>
</feature>
<evidence type="ECO:0000256" key="2">
    <source>
        <dbReference type="SAM" id="MobiDB-lite"/>
    </source>
</evidence>
<protein>
    <submittedName>
        <fullName evidence="3">Uncharacterized protein</fullName>
    </submittedName>
</protein>
<accession>A0AAD6RZY8</accession>
<evidence type="ECO:0000313" key="3">
    <source>
        <dbReference type="EMBL" id="KAJ7017711.1"/>
    </source>
</evidence>
<feature type="compositionally biased region" description="Polar residues" evidence="2">
    <location>
        <begin position="711"/>
        <end position="724"/>
    </location>
</feature>
<dbReference type="AlphaFoldDB" id="A0AAD6RZY8"/>
<proteinExistence type="predicted"/>
<feature type="coiled-coil region" evidence="1">
    <location>
        <begin position="495"/>
        <end position="522"/>
    </location>
</feature>
<reference evidence="3" key="1">
    <citation type="submission" date="2023-03" db="EMBL/GenBank/DDBJ databases">
        <title>Massive genome expansion in bonnet fungi (Mycena s.s.) driven by repeated elements and novel gene families across ecological guilds.</title>
        <authorList>
            <consortium name="Lawrence Berkeley National Laboratory"/>
            <person name="Harder C.B."/>
            <person name="Miyauchi S."/>
            <person name="Viragh M."/>
            <person name="Kuo A."/>
            <person name="Thoen E."/>
            <person name="Andreopoulos B."/>
            <person name="Lu D."/>
            <person name="Skrede I."/>
            <person name="Drula E."/>
            <person name="Henrissat B."/>
            <person name="Morin E."/>
            <person name="Kohler A."/>
            <person name="Barry K."/>
            <person name="LaButti K."/>
            <person name="Morin E."/>
            <person name="Salamov A."/>
            <person name="Lipzen A."/>
            <person name="Mereny Z."/>
            <person name="Hegedus B."/>
            <person name="Baldrian P."/>
            <person name="Stursova M."/>
            <person name="Weitz H."/>
            <person name="Taylor A."/>
            <person name="Grigoriev I.V."/>
            <person name="Nagy L.G."/>
            <person name="Martin F."/>
            <person name="Kauserud H."/>
        </authorList>
    </citation>
    <scope>NUCLEOTIDE SEQUENCE</scope>
    <source>
        <strain evidence="3">CBHHK200</strain>
    </source>
</reference>
<dbReference type="Gene3D" id="2.60.34.10">
    <property type="entry name" value="Substrate Binding Domain Of DNAk, Chain A, domain 1"/>
    <property type="match status" value="1"/>
</dbReference>
<feature type="region of interest" description="Disordered" evidence="2">
    <location>
        <begin position="795"/>
        <end position="820"/>
    </location>
</feature>